<sequence>MTIEKHGPENRKMVEEALIKFNNDIEVLGSTPYVEADDQKQEQNIDWAIQLAMKYNLHLDFHLDYNLNEDDRPKGCIGINNVGNAFTPWGSCDPLRLASLCVGVYQAGTPKDAELLFECIAALAQEAIGLKDVVVRSLEEGQKALFMVVENDAKIQLDHISVPARRRLGVADMVWDPPELHKRRVVGQV</sequence>
<evidence type="ECO:0000313" key="2">
    <source>
        <dbReference type="Proteomes" id="UP001309876"/>
    </source>
</evidence>
<keyword evidence="2" id="KW-1185">Reference proteome</keyword>
<organism evidence="1 2">
    <name type="scientific">Lithohypha guttulata</name>
    <dbReference type="NCBI Taxonomy" id="1690604"/>
    <lineage>
        <taxon>Eukaryota</taxon>
        <taxon>Fungi</taxon>
        <taxon>Dikarya</taxon>
        <taxon>Ascomycota</taxon>
        <taxon>Pezizomycotina</taxon>
        <taxon>Eurotiomycetes</taxon>
        <taxon>Chaetothyriomycetidae</taxon>
        <taxon>Chaetothyriales</taxon>
        <taxon>Trichomeriaceae</taxon>
        <taxon>Lithohypha</taxon>
    </lineage>
</organism>
<dbReference type="PANTHER" id="PTHR32027">
    <property type="entry name" value="CYTOSINE DEAMINASE"/>
    <property type="match status" value="1"/>
</dbReference>
<dbReference type="AlphaFoldDB" id="A0AAN7YG29"/>
<reference evidence="1 2" key="1">
    <citation type="submission" date="2023-08" db="EMBL/GenBank/DDBJ databases">
        <title>Black Yeasts Isolated from many extreme environments.</title>
        <authorList>
            <person name="Coleine C."/>
            <person name="Stajich J.E."/>
            <person name="Selbmann L."/>
        </authorList>
    </citation>
    <scope>NUCLEOTIDE SEQUENCE [LARGE SCALE GENOMIC DNA]</scope>
    <source>
        <strain evidence="1 2">CCFEE 5910</strain>
    </source>
</reference>
<dbReference type="SUPFAM" id="SSF51556">
    <property type="entry name" value="Metallo-dependent hydrolases"/>
    <property type="match status" value="1"/>
</dbReference>
<name>A0AAN7YG29_9EURO</name>
<dbReference type="Gene3D" id="3.20.20.140">
    <property type="entry name" value="Metal-dependent hydrolases"/>
    <property type="match status" value="2"/>
</dbReference>
<accession>A0AAN7YG29</accession>
<evidence type="ECO:0000313" key="1">
    <source>
        <dbReference type="EMBL" id="KAK5084493.1"/>
    </source>
</evidence>
<protein>
    <submittedName>
        <fullName evidence="1">Uncharacterized protein</fullName>
    </submittedName>
</protein>
<dbReference type="GO" id="GO:0016814">
    <property type="term" value="F:hydrolase activity, acting on carbon-nitrogen (but not peptide) bonds, in cyclic amidines"/>
    <property type="evidence" value="ECO:0007669"/>
    <property type="project" value="TreeGrafter"/>
</dbReference>
<proteinExistence type="predicted"/>
<dbReference type="EMBL" id="JAVRRJ010000005">
    <property type="protein sequence ID" value="KAK5084493.1"/>
    <property type="molecule type" value="Genomic_DNA"/>
</dbReference>
<dbReference type="InterPro" id="IPR052349">
    <property type="entry name" value="Metallo-hydrolase_Enzymes"/>
</dbReference>
<gene>
    <name evidence="1" type="ORF">LTR05_005570</name>
</gene>
<dbReference type="PANTHER" id="PTHR32027:SF0">
    <property type="entry name" value="CYTOSINE DEAMINASE"/>
    <property type="match status" value="1"/>
</dbReference>
<dbReference type="InterPro" id="IPR032466">
    <property type="entry name" value="Metal_Hydrolase"/>
</dbReference>
<comment type="caution">
    <text evidence="1">The sequence shown here is derived from an EMBL/GenBank/DDBJ whole genome shotgun (WGS) entry which is preliminary data.</text>
</comment>
<dbReference type="Proteomes" id="UP001309876">
    <property type="component" value="Unassembled WGS sequence"/>
</dbReference>